<dbReference type="EMBL" id="DP000238">
    <property type="protein sequence ID" value="ABK78578.1"/>
    <property type="molecule type" value="Genomic_DNA"/>
</dbReference>
<proteinExistence type="inferred from homology"/>
<comment type="similarity">
    <text evidence="1">Belongs to the short-chain dehydrogenases/reductases (SDR) family.</text>
</comment>
<dbReference type="AlphaFoldDB" id="A0RZ11"/>
<dbReference type="PRINTS" id="PR00081">
    <property type="entry name" value="GDHRDH"/>
</dbReference>
<accession>A0RZ11</accession>
<evidence type="ECO:0000313" key="3">
    <source>
        <dbReference type="EMBL" id="ABK78578.1"/>
    </source>
</evidence>
<evidence type="ECO:0000313" key="4">
    <source>
        <dbReference type="Proteomes" id="UP000000758"/>
    </source>
</evidence>
<evidence type="ECO:0000256" key="1">
    <source>
        <dbReference type="ARBA" id="ARBA00006484"/>
    </source>
</evidence>
<feature type="region of interest" description="Disordered" evidence="2">
    <location>
        <begin position="1"/>
        <end position="23"/>
    </location>
</feature>
<dbReference type="Proteomes" id="UP000000758">
    <property type="component" value="Chromosome"/>
</dbReference>
<protein>
    <submittedName>
        <fullName evidence="3">Short-chain alcohol dehydrogenase</fullName>
        <ecNumber evidence="3">1.1.1.100</ecNumber>
    </submittedName>
</protein>
<name>A0RZ11_CENSY</name>
<dbReference type="HOGENOM" id="CLU_010194_1_3_2"/>
<sequence>MPRYLHLHEPRNRTDEEKARKRAGRSLACHIGDSQKVRRRCPGHGKARIPLPQRLGGLVRGARLGRQKGRNQDGLCARKDHRNKGGLSLHEIMQAIVIGGSRGIGGAIADALKSAGCDVMAASRADIDTSDLESVDKFAAKNPETDVLVLNTGGPPPMEFDEINRADWEKYHNQLFLGFCMLLRGIKVRDGGYIFLISSGVIKEPSPKLVISAAYRSAFSSVFKVLSRSLAARNISCVNIAPGAINTDRMRELVGDAKEFGKGLPMGRLGEPKEIGDLVGCIVKSRIKYLSGAVIDFDGANSSHVF</sequence>
<dbReference type="PANTHER" id="PTHR42879">
    <property type="entry name" value="3-OXOACYL-(ACYL-CARRIER-PROTEIN) REDUCTASE"/>
    <property type="match status" value="1"/>
</dbReference>
<gene>
    <name evidence="3" type="ordered locus">CENSYa_1972</name>
</gene>
<dbReference type="PATRIC" id="fig|414004.10.peg.1805"/>
<dbReference type="EC" id="1.1.1.100" evidence="3"/>
<dbReference type="KEGG" id="csy:CENSYa_1972"/>
<keyword evidence="4" id="KW-1185">Reference proteome</keyword>
<dbReference type="InterPro" id="IPR036291">
    <property type="entry name" value="NAD(P)-bd_dom_sf"/>
</dbReference>
<reference evidence="3 4" key="1">
    <citation type="journal article" date="2006" name="Proc. Natl. Acad. Sci. U.S.A.">
        <title>Genomic analysis of the uncultivated marine crenarchaeote Cenarchaeum symbiosum.</title>
        <authorList>
            <person name="Hallam S.J."/>
            <person name="Konstantinidis K.T."/>
            <person name="Putnam N."/>
            <person name="Schleper C."/>
            <person name="Watanabe Y."/>
            <person name="Sugahara J."/>
            <person name="Preston C."/>
            <person name="de la Torre J."/>
            <person name="Richardson P.M."/>
            <person name="DeLong E.F."/>
        </authorList>
    </citation>
    <scope>NUCLEOTIDE SEQUENCE [LARGE SCALE GENOMIC DNA]</scope>
    <source>
        <strain evidence="4">A</strain>
    </source>
</reference>
<evidence type="ECO:0000256" key="2">
    <source>
        <dbReference type="SAM" id="MobiDB-lite"/>
    </source>
</evidence>
<dbReference type="Gene3D" id="3.40.50.720">
    <property type="entry name" value="NAD(P)-binding Rossmann-like Domain"/>
    <property type="match status" value="1"/>
</dbReference>
<dbReference type="STRING" id="414004.CENSYa_1972"/>
<dbReference type="InterPro" id="IPR050259">
    <property type="entry name" value="SDR"/>
</dbReference>
<dbReference type="GO" id="GO:0004316">
    <property type="term" value="F:3-oxoacyl-[acyl-carrier-protein] reductase (NADPH) activity"/>
    <property type="evidence" value="ECO:0007669"/>
    <property type="project" value="UniProtKB-EC"/>
</dbReference>
<dbReference type="PANTHER" id="PTHR42879:SF6">
    <property type="entry name" value="NADPH-DEPENDENT REDUCTASE BACG"/>
    <property type="match status" value="1"/>
</dbReference>
<feature type="compositionally biased region" description="Basic and acidic residues" evidence="2">
    <location>
        <begin position="1"/>
        <end position="19"/>
    </location>
</feature>
<dbReference type="EnsemblBacteria" id="ABK78578">
    <property type="protein sequence ID" value="ABK78578"/>
    <property type="gene ID" value="CENSYa_1972"/>
</dbReference>
<dbReference type="InterPro" id="IPR002347">
    <property type="entry name" value="SDR_fam"/>
</dbReference>
<dbReference type="Pfam" id="PF13561">
    <property type="entry name" value="adh_short_C2"/>
    <property type="match status" value="1"/>
</dbReference>
<organism evidence="3 4">
    <name type="scientific">Cenarchaeum symbiosum (strain A)</name>
    <dbReference type="NCBI Taxonomy" id="414004"/>
    <lineage>
        <taxon>Archaea</taxon>
        <taxon>Nitrososphaerota</taxon>
        <taxon>Candidatus Cenarchaeales</taxon>
        <taxon>Candidatus Cenarchaeaceae</taxon>
        <taxon>Candidatus Cenarchaeum</taxon>
    </lineage>
</organism>
<dbReference type="SUPFAM" id="SSF51735">
    <property type="entry name" value="NAD(P)-binding Rossmann-fold domains"/>
    <property type="match status" value="1"/>
</dbReference>
<keyword evidence="3" id="KW-0560">Oxidoreductase</keyword>